<dbReference type="Gene3D" id="3.40.50.300">
    <property type="entry name" value="P-loop containing nucleotide triphosphate hydrolases"/>
    <property type="match status" value="1"/>
</dbReference>
<dbReference type="GO" id="GO:0016818">
    <property type="term" value="F:hydrolase activity, acting on acid anhydrides, in phosphorus-containing anhydrides"/>
    <property type="evidence" value="ECO:0007669"/>
    <property type="project" value="InterPro"/>
</dbReference>
<reference evidence="2 3" key="1">
    <citation type="submission" date="2015-07" db="EMBL/GenBank/DDBJ databases">
        <title>The genome of Pseudoloma neurophilia, a relevant intracellular parasite of the zebrafish.</title>
        <authorList>
            <person name="Ndikumana S."/>
            <person name="Pelin A."/>
            <person name="Sanders J."/>
            <person name="Corradi N."/>
        </authorList>
    </citation>
    <scope>NUCLEOTIDE SEQUENCE [LARGE SCALE GENOMIC DNA]</scope>
    <source>
        <strain evidence="2 3">MK1</strain>
    </source>
</reference>
<dbReference type="InterPro" id="IPR006555">
    <property type="entry name" value="ATP-dep_Helicase_C"/>
</dbReference>
<evidence type="ECO:0000313" key="3">
    <source>
        <dbReference type="Proteomes" id="UP000051530"/>
    </source>
</evidence>
<dbReference type="EMBL" id="LGUB01000390">
    <property type="protein sequence ID" value="KRH93316.1"/>
    <property type="molecule type" value="Genomic_DNA"/>
</dbReference>
<sequence>RSAMEKGKGHGGIVCFVPSKAFLECFKTIFTQQIDQKLTYHFEDLKSFERDCRTRSTVLFSVMGGRLSEGINFSDNFCRMLFVIGLPFPSMTTEINERIKFYGKNFLVNIAMKTVNQSLGRALRHKNDFASIVLIDQRYENHIEMLSPWIQEKIKKSTFQDVFKQTHSFLKEQTEKYFNSKQK</sequence>
<accession>A0A0R0M1N9</accession>
<dbReference type="InterPro" id="IPR045028">
    <property type="entry name" value="DinG/Rad3-like"/>
</dbReference>
<dbReference type="VEuPathDB" id="MicrosporidiaDB:M153_11130003368"/>
<evidence type="ECO:0000313" key="2">
    <source>
        <dbReference type="EMBL" id="KRH93316.1"/>
    </source>
</evidence>
<dbReference type="Proteomes" id="UP000051530">
    <property type="component" value="Unassembled WGS sequence"/>
</dbReference>
<dbReference type="GO" id="GO:0003678">
    <property type="term" value="F:DNA helicase activity"/>
    <property type="evidence" value="ECO:0007669"/>
    <property type="project" value="TreeGrafter"/>
</dbReference>
<comment type="caution">
    <text evidence="2">The sequence shown here is derived from an EMBL/GenBank/DDBJ whole genome shotgun (WGS) entry which is preliminary data.</text>
</comment>
<feature type="domain" description="ATP-dependent helicase C-terminal" evidence="1">
    <location>
        <begin position="16"/>
        <end position="141"/>
    </location>
</feature>
<dbReference type="PANTHER" id="PTHR11472:SF41">
    <property type="entry name" value="ATP-DEPENDENT DNA HELICASE DDX11-RELATED"/>
    <property type="match status" value="1"/>
</dbReference>
<feature type="non-terminal residue" evidence="2">
    <location>
        <position position="1"/>
    </location>
</feature>
<dbReference type="GO" id="GO:0034085">
    <property type="term" value="P:establishment of sister chromatid cohesion"/>
    <property type="evidence" value="ECO:0007669"/>
    <property type="project" value="TreeGrafter"/>
</dbReference>
<keyword evidence="2" id="KW-0547">Nucleotide-binding</keyword>
<keyword evidence="2" id="KW-0347">Helicase</keyword>
<organism evidence="2 3">
    <name type="scientific">Pseudoloma neurophilia</name>
    <dbReference type="NCBI Taxonomy" id="146866"/>
    <lineage>
        <taxon>Eukaryota</taxon>
        <taxon>Fungi</taxon>
        <taxon>Fungi incertae sedis</taxon>
        <taxon>Microsporidia</taxon>
        <taxon>Pseudoloma</taxon>
    </lineage>
</organism>
<dbReference type="OrthoDB" id="267079at2759"/>
<dbReference type="SMART" id="SM00491">
    <property type="entry name" value="HELICc2"/>
    <property type="match status" value="1"/>
</dbReference>
<dbReference type="AlphaFoldDB" id="A0A0R0M1N9"/>
<gene>
    <name evidence="2" type="ORF">M153_11130003368</name>
</gene>
<evidence type="ECO:0000259" key="1">
    <source>
        <dbReference type="SMART" id="SM00491"/>
    </source>
</evidence>
<name>A0A0R0M1N9_9MICR</name>
<dbReference type="GO" id="GO:0003676">
    <property type="term" value="F:nucleic acid binding"/>
    <property type="evidence" value="ECO:0007669"/>
    <property type="project" value="InterPro"/>
</dbReference>
<keyword evidence="2" id="KW-0378">Hydrolase</keyword>
<dbReference type="GO" id="GO:0005524">
    <property type="term" value="F:ATP binding"/>
    <property type="evidence" value="ECO:0007669"/>
    <property type="project" value="InterPro"/>
</dbReference>
<dbReference type="GO" id="GO:0006139">
    <property type="term" value="P:nucleobase-containing compound metabolic process"/>
    <property type="evidence" value="ECO:0007669"/>
    <property type="project" value="InterPro"/>
</dbReference>
<keyword evidence="3" id="KW-1185">Reference proteome</keyword>
<dbReference type="InterPro" id="IPR027417">
    <property type="entry name" value="P-loop_NTPase"/>
</dbReference>
<dbReference type="PANTHER" id="PTHR11472">
    <property type="entry name" value="DNA REPAIR DEAD HELICASE RAD3/XP-D SUBFAMILY MEMBER"/>
    <property type="match status" value="1"/>
</dbReference>
<keyword evidence="2" id="KW-0067">ATP-binding</keyword>
<protein>
    <submittedName>
        <fullName evidence="2">Helicase of the DEAD superfamily, RAD3</fullName>
    </submittedName>
</protein>
<proteinExistence type="predicted"/>
<dbReference type="GO" id="GO:0005634">
    <property type="term" value="C:nucleus"/>
    <property type="evidence" value="ECO:0007669"/>
    <property type="project" value="TreeGrafter"/>
</dbReference>
<dbReference type="Pfam" id="PF13307">
    <property type="entry name" value="Helicase_C_2"/>
    <property type="match status" value="1"/>
</dbReference>